<evidence type="ECO:0000313" key="3">
    <source>
        <dbReference type="Proteomes" id="UP001058016"/>
    </source>
</evidence>
<dbReference type="RefSeq" id="WP_055305350.1">
    <property type="nucleotide sequence ID" value="NZ_CP071249.1"/>
</dbReference>
<dbReference type="InterPro" id="IPR046930">
    <property type="entry name" value="HTH_60"/>
</dbReference>
<name>A0A9Q9CPB8_9FIRM</name>
<dbReference type="EMBL" id="CP071249">
    <property type="protein sequence ID" value="UUF06072.1"/>
    <property type="molecule type" value="Genomic_DNA"/>
</dbReference>
<dbReference type="Proteomes" id="UP001058072">
    <property type="component" value="Chromosome"/>
</dbReference>
<evidence type="ECO:0000313" key="2">
    <source>
        <dbReference type="EMBL" id="UUF07343.1"/>
    </source>
</evidence>
<evidence type="ECO:0000313" key="4">
    <source>
        <dbReference type="Proteomes" id="UP001058072"/>
    </source>
</evidence>
<reference evidence="2 3" key="1">
    <citation type="submission" date="2021-03" db="EMBL/GenBank/DDBJ databases">
        <title>Comparative Genomics and Metabolomics in the genus Turicibacter.</title>
        <authorList>
            <person name="Maki J."/>
            <person name="Looft T."/>
        </authorList>
    </citation>
    <scope>NUCLEOTIDE SEQUENCE</scope>
    <source>
        <strain evidence="2">ISU324</strain>
        <strain evidence="1 3">MMM721</strain>
    </source>
</reference>
<dbReference type="Proteomes" id="UP001058016">
    <property type="component" value="Chromosome"/>
</dbReference>
<dbReference type="Pfam" id="PF20317">
    <property type="entry name" value="HTH_60"/>
    <property type="match status" value="1"/>
</dbReference>
<evidence type="ECO:0000313" key="1">
    <source>
        <dbReference type="EMBL" id="UUF06072.1"/>
    </source>
</evidence>
<organism evidence="2 4">
    <name type="scientific">Turicibacter bilis</name>
    <dbReference type="NCBI Taxonomy" id="2735723"/>
    <lineage>
        <taxon>Bacteria</taxon>
        <taxon>Bacillati</taxon>
        <taxon>Bacillota</taxon>
        <taxon>Erysipelotrichia</taxon>
        <taxon>Erysipelotrichales</taxon>
        <taxon>Turicibacteraceae</taxon>
        <taxon>Turicibacter</taxon>
    </lineage>
</organism>
<dbReference type="EMBL" id="CP071250">
    <property type="protein sequence ID" value="UUF07343.1"/>
    <property type="molecule type" value="Genomic_DNA"/>
</dbReference>
<keyword evidence="3" id="KW-1185">Reference proteome</keyword>
<proteinExistence type="predicted"/>
<sequence>MKDELFREQLKSLLIEYHLTLEALSHLTNISLLWFTEVLEKKSTLSALSDEQLLTLSLTIEMFRVGITAIKDDERVLTIMKLLIVECGLKLETFAAYANVPLEEVQLFLAHPEQVEVEVKYRLAVKVMFLFSLFKDSISLI</sequence>
<gene>
    <name evidence="1" type="ORF">J0J69_00310</name>
    <name evidence="2" type="ORF">J0J70_06760</name>
</gene>
<accession>A0A9Q9CPB8</accession>
<dbReference type="AlphaFoldDB" id="A0A9Q9CPB8"/>
<protein>
    <submittedName>
        <fullName evidence="2">Uncharacterized protein</fullName>
    </submittedName>
</protein>